<feature type="compositionally biased region" description="Polar residues" evidence="1">
    <location>
        <begin position="160"/>
        <end position="171"/>
    </location>
</feature>
<feature type="region of interest" description="Disordered" evidence="1">
    <location>
        <begin position="528"/>
        <end position="548"/>
    </location>
</feature>
<dbReference type="InterPro" id="IPR029178">
    <property type="entry name" value="Ecm11_C"/>
</dbReference>
<dbReference type="GO" id="GO:0042790">
    <property type="term" value="P:nucleolar large rRNA transcription by RNA polymerase I"/>
    <property type="evidence" value="ECO:0007669"/>
    <property type="project" value="TreeGrafter"/>
</dbReference>
<dbReference type="Pfam" id="PF15463">
    <property type="entry name" value="ECM11"/>
    <property type="match status" value="1"/>
</dbReference>
<dbReference type="GeneID" id="35600538"/>
<dbReference type="GO" id="GO:0001164">
    <property type="term" value="F:RNA polymerase I core promoter sequence-specific DNA binding"/>
    <property type="evidence" value="ECO:0007669"/>
    <property type="project" value="TreeGrafter"/>
</dbReference>
<keyword evidence="4" id="KW-1185">Reference proteome</keyword>
<feature type="compositionally biased region" description="Low complexity" evidence="1">
    <location>
        <begin position="335"/>
        <end position="354"/>
    </location>
</feature>
<dbReference type="PANTHER" id="PTHR28244:SF1">
    <property type="entry name" value="RNA POLYMERASE I-SPECIFIC TRANSCRIPTION INITIATION FACTOR RRN11"/>
    <property type="match status" value="1"/>
</dbReference>
<evidence type="ECO:0000313" key="4">
    <source>
        <dbReference type="Proteomes" id="UP000225277"/>
    </source>
</evidence>
<sequence length="548" mass="60108">MAREGMAGFVVGRHGQSIKPDPSYDDVKLPIKPVKSKKAGVGPSTRPESVPPIPPIQSLQDVPRTLYDTDASLDDTTTTAGTRVLEQPSGEESRPVKDEMPSDAQPNEALQGEGGELEYYTTDDEADEEHEGTVHPPQGAEARQKPDGRGLGRISGDTYPETTSGRPSTTNADDDREYQTSAYPQGLGAQSVVMPGHGAGTRLSHATHSKQVLPPGQSGHQDRAGPQQFHAPPGRPEDFVKDIGQGFTFARNESHPNRAHAAPMPHYHNHSTKPVPASTAQHGPSASGNGVPGRPARRHGPTQHIKPEPQPVAPAPVQQSTRKRLSEGALRNATPEPQQSQEPQPPQFQMQQQSRSRNVQVPQVQAFEPPENEMMSEVGEENNYNNIPPETPVEPQHGTREAAPLDHFPPQLYGMSFTVLKAAPFDVDPNAAEPTSLSTLQPHDPLPKRMDALFSMEDRAKEEYFTSLGIEEWEEAGDWFLDSFTKLTNRFKTARQEKRQIAREFENEVESRFESISKKRKLITGAMEEMKESGGKVLQGTPKKAPTQ</sequence>
<dbReference type="GO" id="GO:0070860">
    <property type="term" value="C:RNA polymerase I core factor complex"/>
    <property type="evidence" value="ECO:0007669"/>
    <property type="project" value="TreeGrafter"/>
</dbReference>
<gene>
    <name evidence="3" type="ORF">RCC_05376</name>
</gene>
<accession>A0A2D3UYR1</accession>
<dbReference type="EMBL" id="FJUY01000007">
    <property type="protein sequence ID" value="CZT19525.1"/>
    <property type="molecule type" value="Genomic_DNA"/>
</dbReference>
<dbReference type="AlphaFoldDB" id="A0A2D3UYR1"/>
<feature type="compositionally biased region" description="Acidic residues" evidence="1">
    <location>
        <begin position="121"/>
        <end position="130"/>
    </location>
</feature>
<dbReference type="Proteomes" id="UP000225277">
    <property type="component" value="Unassembled WGS sequence"/>
</dbReference>
<name>A0A2D3UYR1_9PEZI</name>
<dbReference type="PANTHER" id="PTHR28244">
    <property type="entry name" value="RNA POLYMERASE I-SPECIFIC TRANSCRIPTION INITIATION FACTOR RRN11"/>
    <property type="match status" value="1"/>
</dbReference>
<proteinExistence type="predicted"/>
<organism evidence="3 4">
    <name type="scientific">Ramularia collo-cygni</name>
    <dbReference type="NCBI Taxonomy" id="112498"/>
    <lineage>
        <taxon>Eukaryota</taxon>
        <taxon>Fungi</taxon>
        <taxon>Dikarya</taxon>
        <taxon>Ascomycota</taxon>
        <taxon>Pezizomycotina</taxon>
        <taxon>Dothideomycetes</taxon>
        <taxon>Dothideomycetidae</taxon>
        <taxon>Mycosphaerellales</taxon>
        <taxon>Mycosphaerellaceae</taxon>
        <taxon>Ramularia</taxon>
    </lineage>
</organism>
<dbReference type="InterPro" id="IPR053029">
    <property type="entry name" value="RNA_pol_I-specific_init_factor"/>
</dbReference>
<reference evidence="3 4" key="1">
    <citation type="submission" date="2016-03" db="EMBL/GenBank/DDBJ databases">
        <authorList>
            <person name="Ploux O."/>
        </authorList>
    </citation>
    <scope>NUCLEOTIDE SEQUENCE [LARGE SCALE GENOMIC DNA]</scope>
    <source>
        <strain evidence="3 4">URUG2</strain>
    </source>
</reference>
<dbReference type="STRING" id="112498.A0A2D3UYR1"/>
<dbReference type="OrthoDB" id="5346740at2759"/>
<feature type="region of interest" description="Disordered" evidence="1">
    <location>
        <begin position="1"/>
        <end position="407"/>
    </location>
</feature>
<evidence type="ECO:0000313" key="3">
    <source>
        <dbReference type="EMBL" id="CZT19525.1"/>
    </source>
</evidence>
<dbReference type="RefSeq" id="XP_023626415.1">
    <property type="nucleotide sequence ID" value="XM_023770647.1"/>
</dbReference>
<feature type="domain" description="Extracellular mutant protein 11 C-terminal" evidence="2">
    <location>
        <begin position="409"/>
        <end position="538"/>
    </location>
</feature>
<protein>
    <recommendedName>
        <fullName evidence="2">Extracellular mutant protein 11 C-terminal domain-containing protein</fullName>
    </recommendedName>
</protein>
<feature type="compositionally biased region" description="Basic and acidic residues" evidence="1">
    <location>
        <begin position="91"/>
        <end position="100"/>
    </location>
</feature>
<evidence type="ECO:0000259" key="2">
    <source>
        <dbReference type="Pfam" id="PF15463"/>
    </source>
</evidence>
<evidence type="ECO:0000256" key="1">
    <source>
        <dbReference type="SAM" id="MobiDB-lite"/>
    </source>
</evidence>
<feature type="compositionally biased region" description="Polar residues" evidence="1">
    <location>
        <begin position="278"/>
        <end position="288"/>
    </location>
</feature>
<feature type="compositionally biased region" description="Low complexity" evidence="1">
    <location>
        <begin position="65"/>
        <end position="82"/>
    </location>
</feature>
<dbReference type="GO" id="GO:0017025">
    <property type="term" value="F:TBP-class protein binding"/>
    <property type="evidence" value="ECO:0007669"/>
    <property type="project" value="TreeGrafter"/>
</dbReference>